<name>A0A4R5A1L5_9ACTN</name>
<gene>
    <name evidence="1" type="ORF">E1262_28065</name>
</gene>
<dbReference type="NCBIfam" id="NF047389">
    <property type="entry name" value="ATPase_Sll1717"/>
    <property type="match status" value="1"/>
</dbReference>
<dbReference type="InterPro" id="IPR059206">
    <property type="entry name" value="Sll1717-like"/>
</dbReference>
<dbReference type="OrthoDB" id="9179688at2"/>
<protein>
    <submittedName>
        <fullName evidence="1">Uncharacterized protein</fullName>
    </submittedName>
</protein>
<dbReference type="SUPFAM" id="SSF52309">
    <property type="entry name" value="N-(deoxy)ribosyltransferase-like"/>
    <property type="match status" value="1"/>
</dbReference>
<comment type="caution">
    <text evidence="1">The sequence shown here is derived from an EMBL/GenBank/DDBJ whole genome shotgun (WGS) entry which is preliminary data.</text>
</comment>
<dbReference type="AlphaFoldDB" id="A0A4R5A1L5"/>
<organism evidence="1 2">
    <name type="scientific">Jiangella aurantiaca</name>
    <dbReference type="NCBI Taxonomy" id="2530373"/>
    <lineage>
        <taxon>Bacteria</taxon>
        <taxon>Bacillati</taxon>
        <taxon>Actinomycetota</taxon>
        <taxon>Actinomycetes</taxon>
        <taxon>Jiangellales</taxon>
        <taxon>Jiangellaceae</taxon>
        <taxon>Jiangella</taxon>
    </lineage>
</organism>
<dbReference type="EMBL" id="SMLB01000067">
    <property type="protein sequence ID" value="TDD64504.1"/>
    <property type="molecule type" value="Genomic_DNA"/>
</dbReference>
<dbReference type="RefSeq" id="WP_132107649.1">
    <property type="nucleotide sequence ID" value="NZ_SMLB01000067.1"/>
</dbReference>
<dbReference type="Proteomes" id="UP000295217">
    <property type="component" value="Unassembled WGS sequence"/>
</dbReference>
<keyword evidence="2" id="KW-1185">Reference proteome</keyword>
<sequence length="788" mass="88025">MPTVFFGYASKPELARETLHNASRLITATGVVTATTWEDLNVGGRIIIDRILEQIDQADVAAFDVSMANQNVLFELGYAITRGKHIWLLLEEIDREARQRWRQFRLLSAVGYSGWSNSDDIRGAFLRESPHNSNSSLYDDLIEPSLTPEVEGSLFYLPSFHATEASKKLGRRLDQESRRGIRLLSADPTESALNPLAWYAQKVYETAGTIAHFVADRRDLAWLYNGRAALVAGMAAGFERPLLMVAEEDYSPPVDYMERLAVYDSAGQCQDYADQWLEGLDLTPRKVTAGRRVKLATELRGLRFGEHVAENEADLLSDYFVETAAFDEVISSRNALFVGRKGTGKTANMLQAAARLRGDARNLVVVIKPQSYEMEALVALLGRLPTNVTSYAVMSLWSFLLQSEIARSATLAITNRSAGVPRTEDENELVSFVEAASFGIMEEFAVRFERTVSSIAESGVLDVGSIGEGRDALNEALHSEAIRVLRRLVGPVLKGRERVAILVDNLDKAWDKKTDLDAAAQLLLGLLSAVGRVSVEYGKEDFWRDRIELSLAIFLRSDIYAHLHRAAREPDKIPTTVVDWRDPDLLFRVIEERFLAMRPTTSGADELWGRFFCATIRGRPLRDYLAWRVLPRPRDLVYICNAATISAVNARRDRVEEQDFIAAELNYSQFALEALLVENGITVAELEDVLLEFASGPAVAPKSDVLAQIRSVVKDQGRAESVLARLEAVSFLGLSLGDSRHTFPEVGAERKRDEVIARKFAEKRGLDVELVVHPAYRPYLEIEDPMEP</sequence>
<evidence type="ECO:0000313" key="2">
    <source>
        <dbReference type="Proteomes" id="UP000295217"/>
    </source>
</evidence>
<reference evidence="1 2" key="1">
    <citation type="submission" date="2019-02" db="EMBL/GenBank/DDBJ databases">
        <title>Draft genome sequences of novel Actinobacteria.</title>
        <authorList>
            <person name="Sahin N."/>
            <person name="Ay H."/>
            <person name="Saygin H."/>
        </authorList>
    </citation>
    <scope>NUCLEOTIDE SEQUENCE [LARGE SCALE GENOMIC DNA]</scope>
    <source>
        <strain evidence="1 2">8K307</strain>
    </source>
</reference>
<evidence type="ECO:0000313" key="1">
    <source>
        <dbReference type="EMBL" id="TDD64504.1"/>
    </source>
</evidence>
<accession>A0A4R5A1L5</accession>
<proteinExistence type="predicted"/>
<dbReference type="Gene3D" id="3.40.50.450">
    <property type="match status" value="1"/>
</dbReference>